<gene>
    <name evidence="1" type="ORF">PECUL_23A055931</name>
</gene>
<dbReference type="PANTHER" id="PTHR46888">
    <property type="entry name" value="ZINC KNUCKLE DOMAINCONTAINING PROTEIN-RELATED"/>
    <property type="match status" value="1"/>
</dbReference>
<dbReference type="EMBL" id="OW240917">
    <property type="protein sequence ID" value="CAH2300965.1"/>
    <property type="molecule type" value="Genomic_DNA"/>
</dbReference>
<dbReference type="SUPFAM" id="SSF47353">
    <property type="entry name" value="Retrovirus capsid dimerization domain-like"/>
    <property type="match status" value="1"/>
</dbReference>
<organism evidence="1 2">
    <name type="scientific">Pelobates cultripes</name>
    <name type="common">Western spadefoot toad</name>
    <dbReference type="NCBI Taxonomy" id="61616"/>
    <lineage>
        <taxon>Eukaryota</taxon>
        <taxon>Metazoa</taxon>
        <taxon>Chordata</taxon>
        <taxon>Craniata</taxon>
        <taxon>Vertebrata</taxon>
        <taxon>Euteleostomi</taxon>
        <taxon>Amphibia</taxon>
        <taxon>Batrachia</taxon>
        <taxon>Anura</taxon>
        <taxon>Pelobatoidea</taxon>
        <taxon>Pelobatidae</taxon>
        <taxon>Pelobates</taxon>
    </lineage>
</organism>
<dbReference type="PANTHER" id="PTHR46888:SF12">
    <property type="match status" value="1"/>
</dbReference>
<keyword evidence="2" id="KW-1185">Reference proteome</keyword>
<evidence type="ECO:0000313" key="1">
    <source>
        <dbReference type="EMBL" id="CAH2300965.1"/>
    </source>
</evidence>
<name>A0AAD1W9N1_PELCU</name>
<protein>
    <submittedName>
        <fullName evidence="1">Hypothetical retrotransposon, partial</fullName>
    </submittedName>
</protein>
<proteinExistence type="predicted"/>
<sequence>MDYAKLKRQMLQEILAAQGRAAGTQPKANLIATLMEDGLQSGGAVAPQLEVEKDDFDNEMACLFAYYLGSPSQEIMARTISEVQTYILAANVFRAVSADGLRDYDLVKKVLLARYAVTPNAYRRKFLGRQDFHAEWDCHLTRVAKNWMNSQDTKSPKAILKLFLLEQFYNGLSTEVHEWVRDYPHRINCSSSNRVRHGWRRSSLSGSGDCHIA</sequence>
<reference evidence="1" key="1">
    <citation type="submission" date="2022-03" db="EMBL/GenBank/DDBJ databases">
        <authorList>
            <person name="Alioto T."/>
            <person name="Alioto T."/>
            <person name="Gomez Garrido J."/>
        </authorList>
    </citation>
    <scope>NUCLEOTIDE SEQUENCE</scope>
</reference>
<dbReference type="AlphaFoldDB" id="A0AAD1W9N1"/>
<accession>A0AAD1W9N1</accession>
<dbReference type="Proteomes" id="UP001295444">
    <property type="component" value="Chromosome 06"/>
</dbReference>
<dbReference type="InterPro" id="IPR038269">
    <property type="entry name" value="SCAN_sf"/>
</dbReference>
<evidence type="ECO:0000313" key="2">
    <source>
        <dbReference type="Proteomes" id="UP001295444"/>
    </source>
</evidence>
<dbReference type="Gene3D" id="1.10.4020.10">
    <property type="entry name" value="DNA breaking-rejoining enzymes"/>
    <property type="match status" value="1"/>
</dbReference>